<dbReference type="AlphaFoldDB" id="A0A0A8YMJ0"/>
<reference evidence="1" key="2">
    <citation type="journal article" date="2015" name="Data Brief">
        <title>Shoot transcriptome of the giant reed, Arundo donax.</title>
        <authorList>
            <person name="Barrero R.A."/>
            <person name="Guerrero F.D."/>
            <person name="Moolhuijzen P."/>
            <person name="Goolsby J.A."/>
            <person name="Tidwell J."/>
            <person name="Bellgard S.E."/>
            <person name="Bellgard M.I."/>
        </authorList>
    </citation>
    <scope>NUCLEOTIDE SEQUENCE</scope>
    <source>
        <tissue evidence="1">Shoot tissue taken approximately 20 cm above the soil surface</tissue>
    </source>
</reference>
<dbReference type="InterPro" id="IPR027417">
    <property type="entry name" value="P-loop_NTPase"/>
</dbReference>
<sequence length="41" mass="4324">MITVLEKGIVVEKGTHTSLMAKGPSGTYFGLVSLQQGGNHH</sequence>
<dbReference type="Gene3D" id="3.40.50.300">
    <property type="entry name" value="P-loop containing nucleotide triphosphate hydrolases"/>
    <property type="match status" value="1"/>
</dbReference>
<protein>
    <submittedName>
        <fullName evidence="1">Uncharacterized protein</fullName>
    </submittedName>
</protein>
<evidence type="ECO:0000313" key="1">
    <source>
        <dbReference type="EMBL" id="JAD27834.1"/>
    </source>
</evidence>
<reference evidence="1" key="1">
    <citation type="submission" date="2014-09" db="EMBL/GenBank/DDBJ databases">
        <authorList>
            <person name="Magalhaes I.L.F."/>
            <person name="Oliveira U."/>
            <person name="Santos F.R."/>
            <person name="Vidigal T.H.D.A."/>
            <person name="Brescovit A.D."/>
            <person name="Santos A.J."/>
        </authorList>
    </citation>
    <scope>NUCLEOTIDE SEQUENCE</scope>
    <source>
        <tissue evidence="1">Shoot tissue taken approximately 20 cm above the soil surface</tissue>
    </source>
</reference>
<accession>A0A0A8YMJ0</accession>
<organism evidence="1">
    <name type="scientific">Arundo donax</name>
    <name type="common">Giant reed</name>
    <name type="synonym">Donax arundinaceus</name>
    <dbReference type="NCBI Taxonomy" id="35708"/>
    <lineage>
        <taxon>Eukaryota</taxon>
        <taxon>Viridiplantae</taxon>
        <taxon>Streptophyta</taxon>
        <taxon>Embryophyta</taxon>
        <taxon>Tracheophyta</taxon>
        <taxon>Spermatophyta</taxon>
        <taxon>Magnoliopsida</taxon>
        <taxon>Liliopsida</taxon>
        <taxon>Poales</taxon>
        <taxon>Poaceae</taxon>
        <taxon>PACMAD clade</taxon>
        <taxon>Arundinoideae</taxon>
        <taxon>Arundineae</taxon>
        <taxon>Arundo</taxon>
    </lineage>
</organism>
<dbReference type="EMBL" id="GBRH01270061">
    <property type="protein sequence ID" value="JAD27834.1"/>
    <property type="molecule type" value="Transcribed_RNA"/>
</dbReference>
<name>A0A0A8YMJ0_ARUDO</name>
<proteinExistence type="predicted"/>